<reference evidence="2" key="1">
    <citation type="submission" date="2020-04" db="EMBL/GenBank/DDBJ databases">
        <authorList>
            <person name="Chiriac C."/>
            <person name="Salcher M."/>
            <person name="Ghai R."/>
            <person name="Kavagutti S V."/>
        </authorList>
    </citation>
    <scope>NUCLEOTIDE SEQUENCE</scope>
</reference>
<name>A0A6J5L8V0_9CAUD</name>
<evidence type="ECO:0000256" key="1">
    <source>
        <dbReference type="SAM" id="MobiDB-lite"/>
    </source>
</evidence>
<gene>
    <name evidence="2" type="ORF">UFOVP115_109</name>
</gene>
<feature type="compositionally biased region" description="Basic and acidic residues" evidence="1">
    <location>
        <begin position="29"/>
        <end position="41"/>
    </location>
</feature>
<proteinExistence type="predicted"/>
<dbReference type="EMBL" id="LR796236">
    <property type="protein sequence ID" value="CAB4129753.1"/>
    <property type="molecule type" value="Genomic_DNA"/>
</dbReference>
<protein>
    <submittedName>
        <fullName evidence="2">Uncharacterized protein</fullName>
    </submittedName>
</protein>
<feature type="region of interest" description="Disordered" evidence="1">
    <location>
        <begin position="1"/>
        <end position="53"/>
    </location>
</feature>
<accession>A0A6J5L8V0</accession>
<sequence>MKRYDSQKPGLPNHYDFGNGNSTTLSESDLEHMHSGKKGQEWHPGGVNPENGEKFLKHHSWISYMNGCRNCERMHEAGIHPNGNRENLR</sequence>
<organism evidence="2">
    <name type="scientific">uncultured Caudovirales phage</name>
    <dbReference type="NCBI Taxonomy" id="2100421"/>
    <lineage>
        <taxon>Viruses</taxon>
        <taxon>Duplodnaviria</taxon>
        <taxon>Heunggongvirae</taxon>
        <taxon>Uroviricota</taxon>
        <taxon>Caudoviricetes</taxon>
        <taxon>Peduoviridae</taxon>
        <taxon>Maltschvirus</taxon>
        <taxon>Maltschvirus maltsch</taxon>
    </lineage>
</organism>
<evidence type="ECO:0000313" key="2">
    <source>
        <dbReference type="EMBL" id="CAB4129753.1"/>
    </source>
</evidence>